<dbReference type="SUPFAM" id="SSF50249">
    <property type="entry name" value="Nucleic acid-binding proteins"/>
    <property type="match status" value="1"/>
</dbReference>
<dbReference type="InterPro" id="IPR014726">
    <property type="entry name" value="Ribosomal_uL2_dom3"/>
</dbReference>
<dbReference type="InterPro" id="IPR008991">
    <property type="entry name" value="Translation_prot_SH3-like_sf"/>
</dbReference>
<comment type="subcellular location">
    <subcellularLocation>
        <location evidence="1">Mitochondrion</location>
    </subcellularLocation>
</comment>
<evidence type="ECO:0000313" key="13">
    <source>
        <dbReference type="Proteomes" id="UP000182444"/>
    </source>
</evidence>
<dbReference type="InterPro" id="IPR022671">
    <property type="entry name" value="Ribosomal_uL2_CS"/>
</dbReference>
<dbReference type="InterPro" id="IPR022669">
    <property type="entry name" value="Ribosomal_uL2_C"/>
</dbReference>
<protein>
    <recommendedName>
        <fullName evidence="7">Large ribosomal subunit protein uL2m</fullName>
    </recommendedName>
</protein>
<comment type="similarity">
    <text evidence="2">Belongs to the universal ribosomal protein uL2 family.</text>
</comment>
<evidence type="ECO:0000256" key="6">
    <source>
        <dbReference type="ARBA" id="ARBA00037226"/>
    </source>
</evidence>
<dbReference type="EMBL" id="KZ859010">
    <property type="protein sequence ID" value="RDW25169.1"/>
    <property type="molecule type" value="Genomic_DNA"/>
</dbReference>
<dbReference type="Pfam" id="PF03947">
    <property type="entry name" value="Ribosomal_L2_C"/>
    <property type="match status" value="1"/>
</dbReference>
<comment type="function">
    <text evidence="6">Component of the mitochondrial ribosome (mitoribosome), a dedicated translation machinery responsible for the synthesis of mitochondrial genome-encoded proteins, including at least some of the essential transmembrane subunits of the mitochondrial respiratory chain. The mitoribosomes are attached to the mitochondrial inner membrane and translation products are cotranslationally integrated into the membrane.</text>
</comment>
<gene>
    <name evidence="12" type="ORF">B0I71DRAFT_133083</name>
    <name evidence="11" type="ORF">YALI1_D15744g</name>
</gene>
<evidence type="ECO:0000313" key="14">
    <source>
        <dbReference type="Proteomes" id="UP000256601"/>
    </source>
</evidence>
<proteinExistence type="inferred from homology"/>
<dbReference type="VEuPathDB" id="FungiDB:YALI0_D12606g"/>
<dbReference type="Proteomes" id="UP000182444">
    <property type="component" value="Chromosome 1D"/>
</dbReference>
<dbReference type="SMART" id="SM01382">
    <property type="entry name" value="Ribosomal_L2_C"/>
    <property type="match status" value="1"/>
</dbReference>
<dbReference type="Gene3D" id="2.30.30.30">
    <property type="match status" value="1"/>
</dbReference>
<sequence>MNRLVSRHLSARIGRIGAIQPAISLAPLRAFSTFPRLRQEQQPPVAEDSFIDEEIKGATPKRQRVRPTRMKPFVDSEAAMFARNTSVSDITLVPETVDLTALEKQDIYMKSQRKITKAAVKFKTMTPISPSMRWYKAAIYPYLWKGKPHRALTVARKARNGRCSNTGRVVTRHQGGGHRRRVRLIDFFRQETGECEVVRIERDPNRSGHIALLKNKESGNFSYITAPEGTRAGDTVQSFLNGIPQNIIDEFHGQTDPAMLAYRLCRKGNCLPMWMIPVGTVIHAISTEPHGKAKFCRAAGTYGRLIGKEPAKNKAIVRMQSGEERYVHLKASATIGVVSAPDHQNESFGKAGRSRWRGIRPTVRGVAMNACDHPHGGGRGKSKGNVTSRSIWGVLAKRYKTRRGKHQNPNKLKDRPRYKEQRK</sequence>
<dbReference type="GO" id="GO:0003735">
    <property type="term" value="F:structural constituent of ribosome"/>
    <property type="evidence" value="ECO:0007669"/>
    <property type="project" value="InterPro"/>
</dbReference>
<evidence type="ECO:0000256" key="4">
    <source>
        <dbReference type="ARBA" id="ARBA00023128"/>
    </source>
</evidence>
<evidence type="ECO:0000256" key="8">
    <source>
        <dbReference type="SAM" id="MobiDB-lite"/>
    </source>
</evidence>
<dbReference type="Proteomes" id="UP000256601">
    <property type="component" value="Unassembled WGS sequence"/>
</dbReference>
<dbReference type="GO" id="GO:0003723">
    <property type="term" value="F:RNA binding"/>
    <property type="evidence" value="ECO:0007669"/>
    <property type="project" value="InterPro"/>
</dbReference>
<dbReference type="AlphaFoldDB" id="A0A1D8NEB7"/>
<evidence type="ECO:0000256" key="5">
    <source>
        <dbReference type="ARBA" id="ARBA00023274"/>
    </source>
</evidence>
<dbReference type="EMBL" id="CP017556">
    <property type="protein sequence ID" value="AOW03979.1"/>
    <property type="molecule type" value="Genomic_DNA"/>
</dbReference>
<keyword evidence="3 12" id="KW-0689">Ribosomal protein</keyword>
<dbReference type="eggNOG" id="KOG0438">
    <property type="taxonomic scope" value="Eukaryota"/>
</dbReference>
<dbReference type="SMART" id="SM01383">
    <property type="entry name" value="Ribosomal_L2"/>
    <property type="match status" value="1"/>
</dbReference>
<evidence type="ECO:0000259" key="9">
    <source>
        <dbReference type="SMART" id="SM01382"/>
    </source>
</evidence>
<dbReference type="FunFam" id="2.40.50.140:FF:000128">
    <property type="entry name" value="50S ribosomal protein L2"/>
    <property type="match status" value="1"/>
</dbReference>
<evidence type="ECO:0000313" key="11">
    <source>
        <dbReference type="EMBL" id="AOW03979.1"/>
    </source>
</evidence>
<feature type="compositionally biased region" description="Basic residues" evidence="8">
    <location>
        <begin position="397"/>
        <end position="410"/>
    </location>
</feature>
<dbReference type="RefSeq" id="XP_502752.1">
    <property type="nucleotide sequence ID" value="XM_502752.1"/>
</dbReference>
<dbReference type="SUPFAM" id="SSF50104">
    <property type="entry name" value="Translation proteins SH3-like domain"/>
    <property type="match status" value="1"/>
</dbReference>
<evidence type="ECO:0000313" key="12">
    <source>
        <dbReference type="EMBL" id="RDW25169.1"/>
    </source>
</evidence>
<dbReference type="OrthoDB" id="268576at2759"/>
<dbReference type="VEuPathDB" id="FungiDB:YALI1_D15744g"/>
<dbReference type="InterPro" id="IPR012340">
    <property type="entry name" value="NA-bd_OB-fold"/>
</dbReference>
<feature type="domain" description="Large ribosomal subunit protein uL2 RNA-binding" evidence="10">
    <location>
        <begin position="161"/>
        <end position="238"/>
    </location>
</feature>
<dbReference type="KEGG" id="yli:2910147"/>
<name>A0A1D8NEB7_YARLL</name>
<dbReference type="NCBIfam" id="TIGR01171">
    <property type="entry name" value="rplB_bact"/>
    <property type="match status" value="1"/>
</dbReference>
<dbReference type="Pfam" id="PF00181">
    <property type="entry name" value="Ribosomal_L2_N"/>
    <property type="match status" value="1"/>
</dbReference>
<feature type="domain" description="Large ribosomal subunit protein uL2 C-terminal" evidence="9">
    <location>
        <begin position="265"/>
        <end position="395"/>
    </location>
</feature>
<dbReference type="PANTHER" id="PTHR13691">
    <property type="entry name" value="RIBOSOMAL PROTEIN L2"/>
    <property type="match status" value="1"/>
</dbReference>
<dbReference type="GeneID" id="2910147"/>
<dbReference type="PANTHER" id="PTHR13691:SF5">
    <property type="entry name" value="LARGE RIBOSOMAL SUBUNIT PROTEIN UL2M"/>
    <property type="match status" value="1"/>
</dbReference>
<dbReference type="GO" id="GO:0005762">
    <property type="term" value="C:mitochondrial large ribosomal subunit"/>
    <property type="evidence" value="ECO:0007669"/>
    <property type="project" value="TreeGrafter"/>
</dbReference>
<reference evidence="12 14" key="2">
    <citation type="submission" date="2018-07" db="EMBL/GenBank/DDBJ databases">
        <title>Draft Genome Assemblies for Five Robust Yarrowia lipolytica Strains Exhibiting High Lipid Production and Pentose Sugar Utilization and Sugar Alcohol Secretion from Undetoxified Lignocellulosic Biomass Hydrolysates.</title>
        <authorList>
            <consortium name="DOE Joint Genome Institute"/>
            <person name="Walker C."/>
            <person name="Ryu S."/>
            <person name="Na H."/>
            <person name="Zane M."/>
            <person name="LaButti K."/>
            <person name="Lipzen A."/>
            <person name="Haridas S."/>
            <person name="Barry K."/>
            <person name="Grigoriev I.V."/>
            <person name="Quarterman J."/>
            <person name="Slininger P."/>
            <person name="Dien B."/>
            <person name="Trinh C.T."/>
        </authorList>
    </citation>
    <scope>NUCLEOTIDE SEQUENCE [LARGE SCALE GENOMIC DNA]</scope>
    <source>
        <strain evidence="12 14">YB392</strain>
    </source>
</reference>
<reference evidence="11 13" key="1">
    <citation type="journal article" date="2016" name="PLoS ONE">
        <title>Sequence Assembly of Yarrowia lipolytica Strain W29/CLIB89 Shows Transposable Element Diversity.</title>
        <authorList>
            <person name="Magnan C."/>
            <person name="Yu J."/>
            <person name="Chang I."/>
            <person name="Jahn E."/>
            <person name="Kanomata Y."/>
            <person name="Wu J."/>
            <person name="Zeller M."/>
            <person name="Oakes M."/>
            <person name="Baldi P."/>
            <person name="Sandmeyer S."/>
        </authorList>
    </citation>
    <scope>NUCLEOTIDE SEQUENCE [LARGE SCALE GENOMIC DNA]</scope>
    <source>
        <strain evidence="11">CLIB89</strain>
        <strain evidence="13">CLIB89(W29)</strain>
    </source>
</reference>
<evidence type="ECO:0000256" key="2">
    <source>
        <dbReference type="ARBA" id="ARBA00005636"/>
    </source>
</evidence>
<dbReference type="FunFam" id="4.10.950.10:FF:000001">
    <property type="entry name" value="50S ribosomal protein L2"/>
    <property type="match status" value="1"/>
</dbReference>
<dbReference type="InterPro" id="IPR014722">
    <property type="entry name" value="Rib_uL2_dom2"/>
</dbReference>
<dbReference type="OMA" id="TAQRGNC"/>
<organism evidence="11 13">
    <name type="scientific">Yarrowia lipolytica</name>
    <name type="common">Candida lipolytica</name>
    <dbReference type="NCBI Taxonomy" id="4952"/>
    <lineage>
        <taxon>Eukaryota</taxon>
        <taxon>Fungi</taxon>
        <taxon>Dikarya</taxon>
        <taxon>Ascomycota</taxon>
        <taxon>Saccharomycotina</taxon>
        <taxon>Dipodascomycetes</taxon>
        <taxon>Dipodascales</taxon>
        <taxon>Dipodascales incertae sedis</taxon>
        <taxon>Yarrowia</taxon>
    </lineage>
</organism>
<keyword evidence="5" id="KW-0687">Ribonucleoprotein</keyword>
<dbReference type="FunFam" id="2.30.30.30:FF:000001">
    <property type="entry name" value="50S ribosomal protein L2"/>
    <property type="match status" value="1"/>
</dbReference>
<dbReference type="GO" id="GO:0016740">
    <property type="term" value="F:transferase activity"/>
    <property type="evidence" value="ECO:0007669"/>
    <property type="project" value="InterPro"/>
</dbReference>
<dbReference type="GO" id="GO:0032543">
    <property type="term" value="P:mitochondrial translation"/>
    <property type="evidence" value="ECO:0007669"/>
    <property type="project" value="TreeGrafter"/>
</dbReference>
<evidence type="ECO:0000256" key="1">
    <source>
        <dbReference type="ARBA" id="ARBA00004173"/>
    </source>
</evidence>
<evidence type="ECO:0000259" key="10">
    <source>
        <dbReference type="SMART" id="SM01383"/>
    </source>
</evidence>
<feature type="compositionally biased region" description="Basic and acidic residues" evidence="8">
    <location>
        <begin position="411"/>
        <end position="423"/>
    </location>
</feature>
<dbReference type="Gene3D" id="2.40.50.140">
    <property type="entry name" value="Nucleic acid-binding proteins"/>
    <property type="match status" value="1"/>
</dbReference>
<dbReference type="InterPro" id="IPR005880">
    <property type="entry name" value="Ribosomal_uL2_bac/org-type"/>
</dbReference>
<evidence type="ECO:0000256" key="3">
    <source>
        <dbReference type="ARBA" id="ARBA00022980"/>
    </source>
</evidence>
<feature type="region of interest" description="Disordered" evidence="8">
    <location>
        <begin position="368"/>
        <end position="423"/>
    </location>
</feature>
<dbReference type="Gene3D" id="4.10.950.10">
    <property type="entry name" value="Ribosomal protein L2, domain 3"/>
    <property type="match status" value="1"/>
</dbReference>
<evidence type="ECO:0000256" key="7">
    <source>
        <dbReference type="ARBA" id="ARBA00069872"/>
    </source>
</evidence>
<keyword evidence="4" id="KW-0496">Mitochondrion</keyword>
<dbReference type="InterPro" id="IPR022666">
    <property type="entry name" value="Ribosomal_uL2_RNA-bd_dom"/>
</dbReference>
<dbReference type="InterPro" id="IPR002171">
    <property type="entry name" value="Ribosomal_uL2"/>
</dbReference>
<dbReference type="PROSITE" id="PS00467">
    <property type="entry name" value="RIBOSOMAL_L2"/>
    <property type="match status" value="1"/>
</dbReference>
<accession>A0A1D8NEB7</accession>